<dbReference type="InterPro" id="IPR036445">
    <property type="entry name" value="GPCR_2_extracell_dom_sf"/>
</dbReference>
<dbReference type="EMBL" id="CAAALY010071905">
    <property type="protein sequence ID" value="VEL25137.1"/>
    <property type="molecule type" value="Genomic_DNA"/>
</dbReference>
<dbReference type="OrthoDB" id="6160250at2759"/>
<reference evidence="2" key="1">
    <citation type="submission" date="2018-11" db="EMBL/GenBank/DDBJ databases">
        <authorList>
            <consortium name="Pathogen Informatics"/>
        </authorList>
    </citation>
    <scope>NUCLEOTIDE SEQUENCE</scope>
</reference>
<dbReference type="InterPro" id="IPR017983">
    <property type="entry name" value="GPCR_2_secretin-like_CS"/>
</dbReference>
<feature type="domain" description="G-protein coupled receptors family 2 profile 1" evidence="1">
    <location>
        <begin position="72"/>
        <end position="126"/>
    </location>
</feature>
<dbReference type="Pfam" id="PF02793">
    <property type="entry name" value="HRM"/>
    <property type="match status" value="1"/>
</dbReference>
<name>A0A448X0R0_9PLAT</name>
<evidence type="ECO:0000313" key="2">
    <source>
        <dbReference type="EMBL" id="VEL25137.1"/>
    </source>
</evidence>
<proteinExistence type="predicted"/>
<dbReference type="Proteomes" id="UP000784294">
    <property type="component" value="Unassembled WGS sequence"/>
</dbReference>
<dbReference type="GO" id="GO:0016020">
    <property type="term" value="C:membrane"/>
    <property type="evidence" value="ECO:0007669"/>
    <property type="project" value="InterPro"/>
</dbReference>
<keyword evidence="3" id="KW-1185">Reference proteome</keyword>
<dbReference type="Gene3D" id="4.10.1240.10">
    <property type="entry name" value="GPCR, family 2, extracellular hormone receptor domain"/>
    <property type="match status" value="1"/>
</dbReference>
<sequence length="126" mass="14075">MPAKRLRMYQTHGPSLGHTTATMAEYFGQDVFHQFTVPARPTVNITNKLNSFGGEHETEALEHSRLDLPKVCPPIYDGALCWPPALSEQRLYSPCPRVFNGASYNENGEWLVHEGCWNLGASGIDE</sequence>
<dbReference type="PROSITE" id="PS00649">
    <property type="entry name" value="G_PROTEIN_RECEP_F2_1"/>
    <property type="match status" value="1"/>
</dbReference>
<organism evidence="2 3">
    <name type="scientific">Protopolystoma xenopodis</name>
    <dbReference type="NCBI Taxonomy" id="117903"/>
    <lineage>
        <taxon>Eukaryota</taxon>
        <taxon>Metazoa</taxon>
        <taxon>Spiralia</taxon>
        <taxon>Lophotrochozoa</taxon>
        <taxon>Platyhelminthes</taxon>
        <taxon>Monogenea</taxon>
        <taxon>Polyopisthocotylea</taxon>
        <taxon>Polystomatidea</taxon>
        <taxon>Polystomatidae</taxon>
        <taxon>Protopolystoma</taxon>
    </lineage>
</organism>
<dbReference type="SUPFAM" id="SSF111418">
    <property type="entry name" value="Hormone receptor domain"/>
    <property type="match status" value="1"/>
</dbReference>
<gene>
    <name evidence="2" type="ORF">PXEA_LOCUS18577</name>
</gene>
<comment type="caution">
    <text evidence="2">The sequence shown here is derived from an EMBL/GenBank/DDBJ whole genome shotgun (WGS) entry which is preliminary data.</text>
</comment>
<dbReference type="AlphaFoldDB" id="A0A448X0R0"/>
<accession>A0A448X0R0</accession>
<dbReference type="PROSITE" id="PS50227">
    <property type="entry name" value="G_PROTEIN_RECEP_F2_3"/>
    <property type="match status" value="1"/>
</dbReference>
<dbReference type="GO" id="GO:0004930">
    <property type="term" value="F:G protein-coupled receptor activity"/>
    <property type="evidence" value="ECO:0007669"/>
    <property type="project" value="InterPro"/>
</dbReference>
<evidence type="ECO:0000259" key="1">
    <source>
        <dbReference type="PROSITE" id="PS50227"/>
    </source>
</evidence>
<protein>
    <recommendedName>
        <fullName evidence="1">G-protein coupled receptors family 2 profile 1 domain-containing protein</fullName>
    </recommendedName>
</protein>
<dbReference type="InterPro" id="IPR001879">
    <property type="entry name" value="GPCR_2_extracellular_dom"/>
</dbReference>
<evidence type="ECO:0000313" key="3">
    <source>
        <dbReference type="Proteomes" id="UP000784294"/>
    </source>
</evidence>